<evidence type="ECO:0000256" key="1">
    <source>
        <dbReference type="ARBA" id="ARBA00004123"/>
    </source>
</evidence>
<protein>
    <submittedName>
        <fullName evidence="11">Homeobox KN domain-containing protein</fullName>
    </submittedName>
</protein>
<feature type="region of interest" description="Disordered" evidence="9">
    <location>
        <begin position="56"/>
        <end position="182"/>
    </location>
</feature>
<dbReference type="CDD" id="cd00086">
    <property type="entry name" value="homeodomain"/>
    <property type="match status" value="1"/>
</dbReference>
<dbReference type="SMART" id="SM00389">
    <property type="entry name" value="HOX"/>
    <property type="match status" value="1"/>
</dbReference>
<evidence type="ECO:0000256" key="4">
    <source>
        <dbReference type="ARBA" id="ARBA00023155"/>
    </source>
</evidence>
<dbReference type="RefSeq" id="XP_044721085.1">
    <property type="nucleotide sequence ID" value="XM_044864553.1"/>
</dbReference>
<dbReference type="FunFam" id="1.10.10.60:FF:000059">
    <property type="entry name" value="TGFB-induced factor homeobox 1"/>
    <property type="match status" value="1"/>
</dbReference>
<evidence type="ECO:0000256" key="6">
    <source>
        <dbReference type="ARBA" id="ARBA00023242"/>
    </source>
</evidence>
<keyword evidence="3 8" id="KW-0238">DNA-binding</keyword>
<dbReference type="GeneID" id="68355211"/>
<reference evidence="11" key="1">
    <citation type="submission" date="2021-09" db="EMBL/GenBank/DDBJ databases">
        <title>A high-quality genome of the endoparasitic fungus Hirsutella rhossiliensis with a comparison of Hirsutella genomes reveals transposable elements contributing to genome size variation.</title>
        <authorList>
            <person name="Lin R."/>
            <person name="Jiao Y."/>
            <person name="Sun X."/>
            <person name="Ling J."/>
            <person name="Xie B."/>
            <person name="Cheng X."/>
        </authorList>
    </citation>
    <scope>NUCLEOTIDE SEQUENCE</scope>
    <source>
        <strain evidence="11">HR02</strain>
    </source>
</reference>
<comment type="similarity">
    <text evidence="7">Belongs to the TALE/TGIF homeobox family.</text>
</comment>
<dbReference type="SUPFAM" id="SSF46689">
    <property type="entry name" value="Homeodomain-like"/>
    <property type="match status" value="1"/>
</dbReference>
<evidence type="ECO:0000256" key="5">
    <source>
        <dbReference type="ARBA" id="ARBA00023163"/>
    </source>
</evidence>
<keyword evidence="5" id="KW-0804">Transcription</keyword>
<feature type="region of interest" description="Disordered" evidence="9">
    <location>
        <begin position="367"/>
        <end position="410"/>
    </location>
</feature>
<sequence>MSILTMSAPQPQPLFRDESPWEMAQPSSDYARPRTENKTIALPSIRQTFPDLHLEGSLADGLGSRPFPPRSSSIAGLGALGSPEYVHSPSSSKRRRLSIEDDLPAMRSKQVPRLYQSPERPLSQRLSPPRREQPSSTTAETWTSPTTRPSPFVSSGGVLAPIERDGLRMETRPSLPTLPPQPTIVPFDSEPAPMPGPRENVAISASSSGVDRHPTYRVPEYSYGHHHHPNRYQSLSTSSIRPQDRTPFSAGGNFNPHYQDMGRQGEVGGDAKQRKRRGNLPKETTDKLRAWFVAHLQHPYPTEDEKQELMRQTGLQMNQISNWFINARRRQLPAMINSARAESDVMHSRVGGGAGGEGEILASTERAGDYGGAGKRGEALPVSDGEGSAYDEEMGRLRKRRLGDLNRESV</sequence>
<keyword evidence="4 8" id="KW-0371">Homeobox</keyword>
<comment type="caution">
    <text evidence="11">The sequence shown here is derived from an EMBL/GenBank/DDBJ whole genome shotgun (WGS) entry which is preliminary data.</text>
</comment>
<organism evidence="11 12">
    <name type="scientific">Hirsutella rhossiliensis</name>
    <dbReference type="NCBI Taxonomy" id="111463"/>
    <lineage>
        <taxon>Eukaryota</taxon>
        <taxon>Fungi</taxon>
        <taxon>Dikarya</taxon>
        <taxon>Ascomycota</taxon>
        <taxon>Pezizomycotina</taxon>
        <taxon>Sordariomycetes</taxon>
        <taxon>Hypocreomycetidae</taxon>
        <taxon>Hypocreales</taxon>
        <taxon>Ophiocordycipitaceae</taxon>
        <taxon>Hirsutella</taxon>
    </lineage>
</organism>
<evidence type="ECO:0000313" key="12">
    <source>
        <dbReference type="Proteomes" id="UP000824596"/>
    </source>
</evidence>
<feature type="domain" description="Homeobox" evidence="10">
    <location>
        <begin position="271"/>
        <end position="334"/>
    </location>
</feature>
<gene>
    <name evidence="11" type="ORF">HRG_06082</name>
</gene>
<evidence type="ECO:0000256" key="9">
    <source>
        <dbReference type="SAM" id="MobiDB-lite"/>
    </source>
</evidence>
<evidence type="ECO:0000259" key="10">
    <source>
        <dbReference type="PROSITE" id="PS50071"/>
    </source>
</evidence>
<dbReference type="PANTHER" id="PTHR11850">
    <property type="entry name" value="HOMEOBOX PROTEIN TRANSCRIPTION FACTORS"/>
    <property type="match status" value="1"/>
</dbReference>
<dbReference type="AlphaFoldDB" id="A0A9P8MYC1"/>
<dbReference type="EMBL" id="JAIZPD010000005">
    <property type="protein sequence ID" value="KAH0963572.1"/>
    <property type="molecule type" value="Genomic_DNA"/>
</dbReference>
<keyword evidence="6 8" id="KW-0539">Nucleus</keyword>
<feature type="region of interest" description="Disordered" evidence="9">
    <location>
        <begin position="1"/>
        <end position="36"/>
    </location>
</feature>
<evidence type="ECO:0000256" key="7">
    <source>
        <dbReference type="ARBA" id="ARBA00038021"/>
    </source>
</evidence>
<dbReference type="Pfam" id="PF05920">
    <property type="entry name" value="Homeobox_KN"/>
    <property type="match status" value="1"/>
</dbReference>
<dbReference type="Gene3D" id="1.10.10.60">
    <property type="entry name" value="Homeodomain-like"/>
    <property type="match status" value="1"/>
</dbReference>
<keyword evidence="12" id="KW-1185">Reference proteome</keyword>
<feature type="region of interest" description="Disordered" evidence="9">
    <location>
        <begin position="250"/>
        <end position="284"/>
    </location>
</feature>
<feature type="compositionally biased region" description="Low complexity" evidence="9">
    <location>
        <begin position="134"/>
        <end position="149"/>
    </location>
</feature>
<proteinExistence type="inferred from homology"/>
<dbReference type="GO" id="GO:0003677">
    <property type="term" value="F:DNA binding"/>
    <property type="evidence" value="ECO:0007669"/>
    <property type="project" value="UniProtKB-UniRule"/>
</dbReference>
<feature type="compositionally biased region" description="Low complexity" evidence="9">
    <location>
        <begin position="117"/>
        <end position="127"/>
    </location>
</feature>
<feature type="DNA-binding region" description="Homeobox" evidence="8">
    <location>
        <begin position="273"/>
        <end position="335"/>
    </location>
</feature>
<accession>A0A9P8MYC1</accession>
<evidence type="ECO:0000256" key="3">
    <source>
        <dbReference type="ARBA" id="ARBA00023125"/>
    </source>
</evidence>
<dbReference type="GO" id="GO:0005634">
    <property type="term" value="C:nucleus"/>
    <property type="evidence" value="ECO:0007669"/>
    <property type="project" value="UniProtKB-SubCell"/>
</dbReference>
<dbReference type="InterPro" id="IPR001356">
    <property type="entry name" value="HD"/>
</dbReference>
<dbReference type="InterPro" id="IPR050224">
    <property type="entry name" value="TALE_homeobox"/>
</dbReference>
<dbReference type="OrthoDB" id="10056939at2759"/>
<keyword evidence="2" id="KW-0805">Transcription regulation</keyword>
<feature type="compositionally biased region" description="Low complexity" evidence="9">
    <location>
        <begin position="71"/>
        <end position="82"/>
    </location>
</feature>
<name>A0A9P8MYC1_9HYPO</name>
<feature type="compositionally biased region" description="Basic and acidic residues" evidence="9">
    <location>
        <begin position="162"/>
        <end position="171"/>
    </location>
</feature>
<evidence type="ECO:0000256" key="2">
    <source>
        <dbReference type="ARBA" id="ARBA00023015"/>
    </source>
</evidence>
<evidence type="ECO:0000313" key="11">
    <source>
        <dbReference type="EMBL" id="KAH0963572.1"/>
    </source>
</evidence>
<evidence type="ECO:0000256" key="8">
    <source>
        <dbReference type="PROSITE-ProRule" id="PRU00108"/>
    </source>
</evidence>
<dbReference type="InterPro" id="IPR009057">
    <property type="entry name" value="Homeodomain-like_sf"/>
</dbReference>
<dbReference type="InterPro" id="IPR008422">
    <property type="entry name" value="KN_HD"/>
</dbReference>
<comment type="subcellular location">
    <subcellularLocation>
        <location evidence="1 8">Nucleus</location>
    </subcellularLocation>
</comment>
<dbReference type="Proteomes" id="UP000824596">
    <property type="component" value="Unassembled WGS sequence"/>
</dbReference>
<dbReference type="PROSITE" id="PS50071">
    <property type="entry name" value="HOMEOBOX_2"/>
    <property type="match status" value="1"/>
</dbReference>
<dbReference type="GO" id="GO:0006355">
    <property type="term" value="P:regulation of DNA-templated transcription"/>
    <property type="evidence" value="ECO:0007669"/>
    <property type="project" value="InterPro"/>
</dbReference>